<dbReference type="EMBL" id="CAKASE010000077">
    <property type="protein sequence ID" value="CAG9578087.1"/>
    <property type="molecule type" value="Genomic_DNA"/>
</dbReference>
<evidence type="ECO:0000256" key="1">
    <source>
        <dbReference type="SAM" id="MobiDB-lite"/>
    </source>
</evidence>
<protein>
    <submittedName>
        <fullName evidence="2">(African queen) hypothetical protein</fullName>
    </submittedName>
</protein>
<feature type="region of interest" description="Disordered" evidence="1">
    <location>
        <begin position="228"/>
        <end position="281"/>
    </location>
</feature>
<feature type="compositionally biased region" description="Acidic residues" evidence="1">
    <location>
        <begin position="2078"/>
        <end position="2088"/>
    </location>
</feature>
<keyword evidence="3" id="KW-1185">Reference proteome</keyword>
<feature type="compositionally biased region" description="Polar residues" evidence="1">
    <location>
        <begin position="2014"/>
        <end position="2024"/>
    </location>
</feature>
<feature type="region of interest" description="Disordered" evidence="1">
    <location>
        <begin position="183"/>
        <end position="207"/>
    </location>
</feature>
<feature type="region of interest" description="Disordered" evidence="1">
    <location>
        <begin position="1071"/>
        <end position="1103"/>
    </location>
</feature>
<feature type="compositionally biased region" description="Basic and acidic residues" evidence="1">
    <location>
        <begin position="2025"/>
        <end position="2036"/>
    </location>
</feature>
<organism evidence="2 3">
    <name type="scientific">Danaus chrysippus</name>
    <name type="common">African queen</name>
    <dbReference type="NCBI Taxonomy" id="151541"/>
    <lineage>
        <taxon>Eukaryota</taxon>
        <taxon>Metazoa</taxon>
        <taxon>Ecdysozoa</taxon>
        <taxon>Arthropoda</taxon>
        <taxon>Hexapoda</taxon>
        <taxon>Insecta</taxon>
        <taxon>Pterygota</taxon>
        <taxon>Neoptera</taxon>
        <taxon>Endopterygota</taxon>
        <taxon>Lepidoptera</taxon>
        <taxon>Glossata</taxon>
        <taxon>Ditrysia</taxon>
        <taxon>Papilionoidea</taxon>
        <taxon>Nymphalidae</taxon>
        <taxon>Danainae</taxon>
        <taxon>Danaini</taxon>
        <taxon>Danaina</taxon>
        <taxon>Danaus</taxon>
        <taxon>Anosia</taxon>
    </lineage>
</organism>
<gene>
    <name evidence="2" type="ORF">DCHRY22_LOCUS12590</name>
</gene>
<dbReference type="OrthoDB" id="26681at2759"/>
<feature type="compositionally biased region" description="Basic and acidic residues" evidence="1">
    <location>
        <begin position="253"/>
        <end position="265"/>
    </location>
</feature>
<dbReference type="Proteomes" id="UP000789524">
    <property type="component" value="Unassembled WGS sequence"/>
</dbReference>
<evidence type="ECO:0000313" key="2">
    <source>
        <dbReference type="EMBL" id="CAG9578087.1"/>
    </source>
</evidence>
<feature type="compositionally biased region" description="Pro residues" evidence="1">
    <location>
        <begin position="183"/>
        <end position="198"/>
    </location>
</feature>
<proteinExistence type="predicted"/>
<evidence type="ECO:0000313" key="3">
    <source>
        <dbReference type="Proteomes" id="UP000789524"/>
    </source>
</evidence>
<comment type="caution">
    <text evidence="2">The sequence shown here is derived from an EMBL/GenBank/DDBJ whole genome shotgun (WGS) entry which is preliminary data.</text>
</comment>
<sequence length="2472" mass="269008">MAEEEPDALRLYWDRFFRAETGTYEKSTWLELFLAEFIIRLNKGQDEKKLIDFCPVSGVVTLVGCELLCGVHRVTSAEHTLGTPQHPAVIVSQGHFAKARCMSDKLQAFNELNRSHLTHDPFTPLTEESSEGGGPLRRYLLRGAAWRGLVLLRALGVQGLSCCRQLSSVLMWLFGETCSVPSGPPGPGNLPPPPPRATLPPHHKPSTHMHELFSHRIWYKQKPASHADSNHSWVSSEKSHNVGRAKVNGQIRVDPEGTLRRKSGDELDQTSESGDSNEELQILNRSMTIKVCSPEDDFEYFNSPTRTPYEHANQTMYSDPFYSPRKVKPKAEDFMSEEHRAVIDSEISTFEFTILITDLLQELCKAESGMAGSEGSLISMQCINFALKNLCSLQFGSIPAQGTVYEPEEMSSVKVALTELLMVSLNQVLVHSDLCAKLIHNGILPMLLRLLEDVVCKSSAKYNVKVGAEAASEAEANNLLKFVFGVAYSITAFFHCLLMQCRSAEKLREFTDQFRLYGECLKGALLRECVELMLRIPAVDEDEVVRAVRHLIDAIGRLITAAKRVRGDVTHAAACPRPRHRRCRARVAAGLHHHHDALGEAGVPPLPPSCCVAALYAALAALLPDPPLAVRRSLRARLLRVMLRCGACCCFPAASLVESAVRLMLTHEGAAVPCLRLLERTVYGELGAGVLLPHAGDRLPCAVCEREDGRPRRPGGSVDGRSVWSFLIHYNSLLQLDNHDDVLHATVDHLLKVTTRCRSEMKYELLFSVIYPTFIVSKHRYTIKMEESAYFLTASCLNIFAGLLNTVPFAEQFIQKGGLSYVLELISLPEFSDQCCAILEIAIVVEIFKLTKENAEYPSFGEKKSPASVQILLKCLRDVTDKCFEVYKPKLSEELLEELCGAGGAGSGDEGEPVSEGRVLQSAVTFWRSCGRLCVSSPSFRGEAAGRVLSASCSLLRLVLHVLCSPQLAPPPASPTDRLLVRLMEALVTVQFAVSDVTGGSSKESSCAIVRAALTARVSSEDVRGGSGPGLRSLCDALVGVALARPGTRHAMPVLTPVKMPALFCPSTTSSECSLSEDSAPRDRSPTPPDGYEVTIHDTHNTPQTDAGLTSCGASLMSYEAFLLTRVVCETTLTHHRPHQSHDLCLQADNENGKQDDATVKTRKYSETLSVLNKVSDDSLRSQELMRLECQEAAGELAGQPAHPELCLIVVDVISQLIDKLLQEDEKTTKEEEDVDDSAGVTEVARVCGGLARAWGAAGGSAGRGGGALLRLLGTGTPAARLLEARRAKYTELQRSVLELVEAVCVQGVSSCEAAAVLRPLAAPDPPLELLLPALLRMCSRAAAERHTPDTSLTFPIRPDPEEPFLEDVVGSSPRQQAEISARKIRQEHIRAGEWSSWAASAGRAVVAAGWAPWLQGFALAMWIRLETANVEGAAEPSPEVESLHAVSIGHDSLMFELWISPANGEVTIRLTRPDSSGYKIVSGARGAARVPGDVWTCLAVNVSERVHRKRIHIQVTLYIDGRECETMSLPLQGILVRKPSPTTLLLGQAGRGAGQGAGGGALLLSSLRVWRTGSLRAGGALHVAAHPPDLPCQIPCENAHFPSILSPELVEMDVDWDSVYEISSSTLRELHDGLLLSFSAHAPDVMQLHHQPPSTPNAWGGRGAAGAGAGIVGAEVGAVRLTWAGAPRADQRRGLAPAFLELGGVEPLLYLFARVRVLVACPCVCVCVCVYVCVTSRVPQVVELGAEGRWQAAALSVTLRACASDARLHAALLQDGLPLLLPVLAAPPAKITHHMLKVIFDEACSSSIMSFNGSTVTVLDDNHSILLEPRYLALLMTAWRQLDTDEEVVWEWGGCRWRGSCWSLCLSCVCSLLHSRHPHAAFNGGQAARAALLHRLLTACRERLLVGSRPALSAADSTALVGAVRALLAAPGPSAALPPLALLADFLLLMHQASDTFVTHSRANFYFLLSADTPETSDFNFLTFMTKGKRSSAVTDNRRHDAIDRSSSSSVSNEDVTSDNQPNDLRDTAQSRESDLENGPDNTKHMKGMLNAQIKQSRQKLSSTSENSDVTEKSTGDLDEEHEQEPADEYVLVDEDDASRTTIDLYTSAIYEQRRLLAGAEPGWRACGGLLLLLRDALAALPEQQLALAMAGAVPPETVVVLANHASPGVRAAVVRVMCALQRPGAPPLPPYTYMHLANQISLYPASRELVTACAVLLTNRDVPLEDQLDDESWSWSEEACGRSPPLLSLLPLCVRAPCVPLAHNVVALLRRLVDRSSLRALNEVAVVEVIVRSIRNVGLEEGGFEGRDLLLEDLYDLLCRLAIKVLAGNHSMQTIIDMHYMLRYIECECGLEGERQGGAPVQVVARDAQTSLYLAQLDYLERRLREQQQQPRTTNYFTNVLDGSRAESDAGSRLAGVAGRAVTFLTGRAAHHALLPDALLLDRLLSVLLAGESPVTTRGHLATLRRRRRC</sequence>
<reference evidence="2" key="1">
    <citation type="submission" date="2021-09" db="EMBL/GenBank/DDBJ databases">
        <authorList>
            <person name="Martin H S."/>
        </authorList>
    </citation>
    <scope>NUCLEOTIDE SEQUENCE</scope>
</reference>
<feature type="region of interest" description="Disordered" evidence="1">
    <location>
        <begin position="1991"/>
        <end position="2088"/>
    </location>
</feature>
<accession>A0A8J2R4K3</accession>
<feature type="compositionally biased region" description="Polar residues" evidence="1">
    <location>
        <begin position="2054"/>
        <end position="2069"/>
    </location>
</feature>
<name>A0A8J2R4K3_9NEOP</name>